<protein>
    <submittedName>
        <fullName evidence="2">Sulfotransferase family protein</fullName>
        <ecNumber evidence="2">2.8.2.-</ecNumber>
    </submittedName>
</protein>
<evidence type="ECO:0000256" key="1">
    <source>
        <dbReference type="ARBA" id="ARBA00022679"/>
    </source>
</evidence>
<dbReference type="Pfam" id="PF13469">
    <property type="entry name" value="Sulfotransfer_3"/>
    <property type="match status" value="1"/>
</dbReference>
<evidence type="ECO:0000313" key="3">
    <source>
        <dbReference type="Proteomes" id="UP001597474"/>
    </source>
</evidence>
<dbReference type="SUPFAM" id="SSF52540">
    <property type="entry name" value="P-loop containing nucleoside triphosphate hydrolases"/>
    <property type="match status" value="1"/>
</dbReference>
<dbReference type="PANTHER" id="PTHR12788:SF10">
    <property type="entry name" value="PROTEIN-TYROSINE SULFOTRANSFERASE"/>
    <property type="match status" value="1"/>
</dbReference>
<gene>
    <name evidence="2" type="ORF">ACFSUD_10600</name>
</gene>
<dbReference type="Proteomes" id="UP001597474">
    <property type="component" value="Unassembled WGS sequence"/>
</dbReference>
<dbReference type="EC" id="2.8.2.-" evidence="2"/>
<dbReference type="Gene3D" id="3.40.50.300">
    <property type="entry name" value="P-loop containing nucleotide triphosphate hydrolases"/>
    <property type="match status" value="1"/>
</dbReference>
<proteinExistence type="predicted"/>
<dbReference type="InterPro" id="IPR027417">
    <property type="entry name" value="P-loop_NTPase"/>
</dbReference>
<evidence type="ECO:0000313" key="2">
    <source>
        <dbReference type="EMBL" id="MFD2740020.1"/>
    </source>
</evidence>
<keyword evidence="3" id="KW-1185">Reference proteome</keyword>
<dbReference type="PANTHER" id="PTHR12788">
    <property type="entry name" value="PROTEIN-TYROSINE SULFOTRANSFERASE 2"/>
    <property type="match status" value="1"/>
</dbReference>
<name>A0ABW5U2K4_9RHOB</name>
<organism evidence="2 3">
    <name type="scientific">Sulfitobacter aestuarii</name>
    <dbReference type="NCBI Taxonomy" id="2161676"/>
    <lineage>
        <taxon>Bacteria</taxon>
        <taxon>Pseudomonadati</taxon>
        <taxon>Pseudomonadota</taxon>
        <taxon>Alphaproteobacteria</taxon>
        <taxon>Rhodobacterales</taxon>
        <taxon>Roseobacteraceae</taxon>
        <taxon>Sulfitobacter</taxon>
    </lineage>
</organism>
<accession>A0ABW5U2K4</accession>
<reference evidence="3" key="1">
    <citation type="journal article" date="2019" name="Int. J. Syst. Evol. Microbiol.">
        <title>The Global Catalogue of Microorganisms (GCM) 10K type strain sequencing project: providing services to taxonomists for standard genome sequencing and annotation.</title>
        <authorList>
            <consortium name="The Broad Institute Genomics Platform"/>
            <consortium name="The Broad Institute Genome Sequencing Center for Infectious Disease"/>
            <person name="Wu L."/>
            <person name="Ma J."/>
        </authorList>
    </citation>
    <scope>NUCLEOTIDE SEQUENCE [LARGE SCALE GENOMIC DNA]</scope>
    <source>
        <strain evidence="3">TISTR 2562</strain>
    </source>
</reference>
<dbReference type="InterPro" id="IPR026634">
    <property type="entry name" value="TPST-like"/>
</dbReference>
<sequence>MIHSPPMKNAVIRERRYGLTRRLTRWGYDVTLNLPRIRKADNVAGRPIFVIGSGRSGNTLVRRVLLASGQVYVPPETYVLGDILETWHRGTGLPWQHRVWLFCGHFERHPHFATFGIDSLNDFAAEAVELPRSRRNIRSLINLFYLHLARHAGSNAQRWGEKSPWNVYHLPAIGWHYPDACYLWLVRDGRDAALSYLEAQLYPDLATSARRWTEANQACDRFAARIGRVRRQRYEDLVAHPEREFAEIFEWAGLQFDAKMLESQTGPMGDVEALAHHANVRKPISAASVGRWQRGLDTDDLAALPRDFWAQMERLGYGA</sequence>
<dbReference type="GO" id="GO:0016740">
    <property type="term" value="F:transferase activity"/>
    <property type="evidence" value="ECO:0007669"/>
    <property type="project" value="UniProtKB-KW"/>
</dbReference>
<comment type="caution">
    <text evidence="2">The sequence shown here is derived from an EMBL/GenBank/DDBJ whole genome shotgun (WGS) entry which is preliminary data.</text>
</comment>
<dbReference type="RefSeq" id="WP_386374182.1">
    <property type="nucleotide sequence ID" value="NZ_JBHUMP010000008.1"/>
</dbReference>
<keyword evidence="1 2" id="KW-0808">Transferase</keyword>
<dbReference type="EMBL" id="JBHUMP010000008">
    <property type="protein sequence ID" value="MFD2740020.1"/>
    <property type="molecule type" value="Genomic_DNA"/>
</dbReference>